<keyword evidence="2" id="KW-1185">Reference proteome</keyword>
<evidence type="ECO:0000313" key="2">
    <source>
        <dbReference type="Proteomes" id="UP001469553"/>
    </source>
</evidence>
<dbReference type="EMBL" id="JAHRIP010037921">
    <property type="protein sequence ID" value="MEQ2294670.1"/>
    <property type="molecule type" value="Genomic_DNA"/>
</dbReference>
<accession>A0ABV0YLG3</accession>
<protein>
    <submittedName>
        <fullName evidence="1">Uncharacterized protein</fullName>
    </submittedName>
</protein>
<organism evidence="1 2">
    <name type="scientific">Ameca splendens</name>
    <dbReference type="NCBI Taxonomy" id="208324"/>
    <lineage>
        <taxon>Eukaryota</taxon>
        <taxon>Metazoa</taxon>
        <taxon>Chordata</taxon>
        <taxon>Craniata</taxon>
        <taxon>Vertebrata</taxon>
        <taxon>Euteleostomi</taxon>
        <taxon>Actinopterygii</taxon>
        <taxon>Neopterygii</taxon>
        <taxon>Teleostei</taxon>
        <taxon>Neoteleostei</taxon>
        <taxon>Acanthomorphata</taxon>
        <taxon>Ovalentaria</taxon>
        <taxon>Atherinomorphae</taxon>
        <taxon>Cyprinodontiformes</taxon>
        <taxon>Goodeidae</taxon>
        <taxon>Ameca</taxon>
    </lineage>
</organism>
<dbReference type="Proteomes" id="UP001469553">
    <property type="component" value="Unassembled WGS sequence"/>
</dbReference>
<name>A0ABV0YLG3_9TELE</name>
<evidence type="ECO:0000313" key="1">
    <source>
        <dbReference type="EMBL" id="MEQ2294670.1"/>
    </source>
</evidence>
<proteinExistence type="predicted"/>
<comment type="caution">
    <text evidence="1">The sequence shown here is derived from an EMBL/GenBank/DDBJ whole genome shotgun (WGS) entry which is preliminary data.</text>
</comment>
<gene>
    <name evidence="1" type="ORF">AMECASPLE_006297</name>
</gene>
<reference evidence="1 2" key="1">
    <citation type="submission" date="2021-06" db="EMBL/GenBank/DDBJ databases">
        <authorList>
            <person name="Palmer J.M."/>
        </authorList>
    </citation>
    <scope>NUCLEOTIDE SEQUENCE [LARGE SCALE GENOMIC DNA]</scope>
    <source>
        <strain evidence="1 2">AS_MEX2019</strain>
        <tissue evidence="1">Muscle</tissue>
    </source>
</reference>
<sequence length="115" mass="12919">MDTLSLTFYNDTYNIKTLNQAYGKLMHKLAQKLHLAYRVALASFPTGNDTADCMQLSPSLAAFKLTIYDKWAVQNCSREAACSACTPLTELHTISMRHLCFIEQSYTTAHHLVAN</sequence>